<feature type="compositionally biased region" description="Polar residues" evidence="1">
    <location>
        <begin position="242"/>
        <end position="255"/>
    </location>
</feature>
<dbReference type="PANTHER" id="PTHR12412">
    <property type="entry name" value="CAP BINDING PROTEIN"/>
    <property type="match status" value="1"/>
</dbReference>
<feature type="compositionally biased region" description="Polar residues" evidence="1">
    <location>
        <begin position="437"/>
        <end position="452"/>
    </location>
</feature>
<dbReference type="RefSeq" id="XP_067926341.1">
    <property type="nucleotide sequence ID" value="XM_068061685.1"/>
</dbReference>
<reference evidence="2 3" key="1">
    <citation type="journal article" date="2017" name="Int. J. Parasitol.">
        <title>The genome of the protozoan parasite Cystoisospora suis and a reverse vaccinology approach to identify vaccine candidates.</title>
        <authorList>
            <person name="Palmieri N."/>
            <person name="Shrestha A."/>
            <person name="Ruttkowski B."/>
            <person name="Beck T."/>
            <person name="Vogl C."/>
            <person name="Tomley F."/>
            <person name="Blake D.P."/>
            <person name="Joachim A."/>
        </authorList>
    </citation>
    <scope>NUCLEOTIDE SEQUENCE [LARGE SCALE GENOMIC DNA]</scope>
    <source>
        <strain evidence="2 3">Wien I</strain>
    </source>
</reference>
<organism evidence="2 3">
    <name type="scientific">Cystoisospora suis</name>
    <dbReference type="NCBI Taxonomy" id="483139"/>
    <lineage>
        <taxon>Eukaryota</taxon>
        <taxon>Sar</taxon>
        <taxon>Alveolata</taxon>
        <taxon>Apicomplexa</taxon>
        <taxon>Conoidasida</taxon>
        <taxon>Coccidia</taxon>
        <taxon>Eucoccidiorida</taxon>
        <taxon>Eimeriorina</taxon>
        <taxon>Sarcocystidae</taxon>
        <taxon>Cystoisospora</taxon>
    </lineage>
</organism>
<dbReference type="PANTHER" id="PTHR12412:SF2">
    <property type="entry name" value="NUCLEAR CAP-BINDING PROTEIN SUBUNIT 1"/>
    <property type="match status" value="1"/>
</dbReference>
<dbReference type="AlphaFoldDB" id="A0A2C6LAC5"/>
<dbReference type="GO" id="GO:0006406">
    <property type="term" value="P:mRNA export from nucleus"/>
    <property type="evidence" value="ECO:0007669"/>
    <property type="project" value="InterPro"/>
</dbReference>
<feature type="region of interest" description="Disordered" evidence="1">
    <location>
        <begin position="895"/>
        <end position="933"/>
    </location>
</feature>
<name>A0A2C6LAC5_9APIC</name>
<protein>
    <submittedName>
        <fullName evidence="2">Nuclear cap-binding protein</fullName>
    </submittedName>
</protein>
<sequence>MCFSLSFFFSFRILEDHLLTILHSFKGNINLCAEALLRIPVDHPQFDYILIECLFSAMLRLPTKVLPEDLEESSFFLTRVLHRISQMQNSLVSIIETSLTSLLNHASQFDFQTMRVVADFFGYWLAVWDGRTRLLEEWLGLSIPPACMKVFVKESLENACRIRDRRELKSLLPECVYAYIPPEAIPVCPYTSAELEEQEILRSLKHSHSSSGISSLAYPPGYWEFQELQKLLLFSFKTPMLSKTSPGEGPSTSLSSRDRSNQKNGASSSSNGDSGSHGDSSSGRLHEEEASDERDRGEERNRSSSSMMTTGEGLQDEREEQERKEEEEGDSSASTSSPSFQTSSGNQENNFPFSGETLSKKEKKSKRKNGEESEEEKRERMRLQLARFLLQRLGRRTWKKKKSTSLSRREKAQSYQNITLSSGGGRGRGGEEEESSTNGVSDPSVALSSSPHLISGGGGGEEGMNSHTASAALERSSPNGEAENLKALEAGKNEDEDVKKQEKLSEKRSGKEEEDDLCVYTDAYEEDGEGHIWNCSALTQLLVYSLLHRGLKTLTHSERLVENYSSVFSFLKQGAGRIAYRALKASERQLRKRDERERRKKTKEGHLQAERSKRDDDMHRGDEEKKTGGGEEEEEEVMMNEEEEEEEKRRRRRKAREDETLDNSSSSSEDEDDDELSEGGGGREEEEDDEEEEEQDVMGEDEEDEDDGLTREERRILQVENAILTAIFGFWKNSQQKTVMTLRHFERFGVVSKEAIIRFIFESLSGVDRDDSRIMEVFDLLFQLCINDFRLKGGDDSLMHVKDILHMALTGFMREFLQEEQPSRRLSLHSRLLYIARDYAQYINVHRLTDQIGDSVTEEFHQLLVISSQVQSEYYHMNREGEGLLDSLYTNANEDDILDNRPSSASARGGGLNDIEDEEDHDMMAVGGGGEGS</sequence>
<feature type="region of interest" description="Disordered" evidence="1">
    <location>
        <begin position="242"/>
        <end position="380"/>
    </location>
</feature>
<dbReference type="SUPFAM" id="SSF48371">
    <property type="entry name" value="ARM repeat"/>
    <property type="match status" value="2"/>
</dbReference>
<feature type="compositionally biased region" description="Acidic residues" evidence="1">
    <location>
        <begin position="684"/>
        <end position="707"/>
    </location>
</feature>
<keyword evidence="3" id="KW-1185">Reference proteome</keyword>
<feature type="compositionally biased region" description="Basic and acidic residues" evidence="1">
    <location>
        <begin position="368"/>
        <end position="380"/>
    </location>
</feature>
<proteinExistence type="predicted"/>
<feature type="compositionally biased region" description="Basic and acidic residues" evidence="1">
    <location>
        <begin position="604"/>
        <end position="629"/>
    </location>
</feature>
<dbReference type="OrthoDB" id="10252707at2759"/>
<accession>A0A2C6LAC5</accession>
<comment type="caution">
    <text evidence="2">The sequence shown here is derived from an EMBL/GenBank/DDBJ whole genome shotgun (WGS) entry which is preliminary data.</text>
</comment>
<dbReference type="GeneID" id="94424896"/>
<feature type="region of interest" description="Disordered" evidence="1">
    <location>
        <begin position="589"/>
        <end position="710"/>
    </location>
</feature>
<dbReference type="EMBL" id="MIGC01000585">
    <property type="protein sequence ID" value="PHJ24669.1"/>
    <property type="molecule type" value="Genomic_DNA"/>
</dbReference>
<dbReference type="Proteomes" id="UP000221165">
    <property type="component" value="Unassembled WGS sequence"/>
</dbReference>
<feature type="compositionally biased region" description="Acidic residues" evidence="1">
    <location>
        <begin position="630"/>
        <end position="646"/>
    </location>
</feature>
<feature type="compositionally biased region" description="Low complexity" evidence="1">
    <location>
        <begin position="264"/>
        <end position="283"/>
    </location>
</feature>
<evidence type="ECO:0000256" key="1">
    <source>
        <dbReference type="SAM" id="MobiDB-lite"/>
    </source>
</evidence>
<dbReference type="VEuPathDB" id="ToxoDB:CSUI_001479"/>
<feature type="compositionally biased region" description="Basic and acidic residues" evidence="1">
    <location>
        <begin position="483"/>
        <end position="511"/>
    </location>
</feature>
<evidence type="ECO:0000313" key="3">
    <source>
        <dbReference type="Proteomes" id="UP000221165"/>
    </source>
</evidence>
<feature type="compositionally biased region" description="Basic and acidic residues" evidence="1">
    <location>
        <begin position="284"/>
        <end position="302"/>
    </location>
</feature>
<dbReference type="InterPro" id="IPR027159">
    <property type="entry name" value="CBP80"/>
</dbReference>
<dbReference type="GO" id="GO:0000339">
    <property type="term" value="F:RNA cap binding"/>
    <property type="evidence" value="ECO:0007669"/>
    <property type="project" value="InterPro"/>
</dbReference>
<feature type="compositionally biased region" description="Acidic residues" evidence="1">
    <location>
        <begin position="668"/>
        <end position="677"/>
    </location>
</feature>
<dbReference type="GO" id="GO:0000184">
    <property type="term" value="P:nuclear-transcribed mRNA catabolic process, nonsense-mediated decay"/>
    <property type="evidence" value="ECO:0007669"/>
    <property type="project" value="TreeGrafter"/>
</dbReference>
<dbReference type="Gene3D" id="1.25.40.180">
    <property type="match status" value="2"/>
</dbReference>
<evidence type="ECO:0000313" key="2">
    <source>
        <dbReference type="EMBL" id="PHJ24669.1"/>
    </source>
</evidence>
<feature type="compositionally biased region" description="Low complexity" evidence="1">
    <location>
        <begin position="331"/>
        <end position="344"/>
    </location>
</feature>
<feature type="region of interest" description="Disordered" evidence="1">
    <location>
        <begin position="394"/>
        <end position="514"/>
    </location>
</feature>
<gene>
    <name evidence="2" type="ORF">CSUI_001479</name>
</gene>
<dbReference type="InterPro" id="IPR016024">
    <property type="entry name" value="ARM-type_fold"/>
</dbReference>
<dbReference type="GO" id="GO:0003729">
    <property type="term" value="F:mRNA binding"/>
    <property type="evidence" value="ECO:0007669"/>
    <property type="project" value="TreeGrafter"/>
</dbReference>
<feature type="compositionally biased region" description="Basic residues" evidence="1">
    <location>
        <begin position="394"/>
        <end position="403"/>
    </location>
</feature>
<dbReference type="GO" id="GO:0005846">
    <property type="term" value="C:nuclear cap binding complex"/>
    <property type="evidence" value="ECO:0007669"/>
    <property type="project" value="InterPro"/>
</dbReference>
<dbReference type="GO" id="GO:0005634">
    <property type="term" value="C:nucleus"/>
    <property type="evidence" value="ECO:0007669"/>
    <property type="project" value="TreeGrafter"/>
</dbReference>